<dbReference type="Proteomes" id="UP001172101">
    <property type="component" value="Unassembled WGS sequence"/>
</dbReference>
<dbReference type="GeneID" id="85325647"/>
<organism evidence="2 3">
    <name type="scientific">Lasiosphaeria miniovina</name>
    <dbReference type="NCBI Taxonomy" id="1954250"/>
    <lineage>
        <taxon>Eukaryota</taxon>
        <taxon>Fungi</taxon>
        <taxon>Dikarya</taxon>
        <taxon>Ascomycota</taxon>
        <taxon>Pezizomycotina</taxon>
        <taxon>Sordariomycetes</taxon>
        <taxon>Sordariomycetidae</taxon>
        <taxon>Sordariales</taxon>
        <taxon>Lasiosphaeriaceae</taxon>
        <taxon>Lasiosphaeria</taxon>
    </lineage>
</organism>
<comment type="caution">
    <text evidence="2">The sequence shown here is derived from an EMBL/GenBank/DDBJ whole genome shotgun (WGS) entry which is preliminary data.</text>
</comment>
<dbReference type="SUPFAM" id="SSF51445">
    <property type="entry name" value="(Trans)glycosidases"/>
    <property type="match status" value="1"/>
</dbReference>
<keyword evidence="2" id="KW-0378">Hydrolase</keyword>
<dbReference type="Gene3D" id="3.20.20.80">
    <property type="entry name" value="Glycosidases"/>
    <property type="match status" value="1"/>
</dbReference>
<proteinExistence type="predicted"/>
<accession>A0AA40ADD8</accession>
<evidence type="ECO:0000259" key="1">
    <source>
        <dbReference type="Pfam" id="PF00704"/>
    </source>
</evidence>
<dbReference type="InterPro" id="IPR001223">
    <property type="entry name" value="Glyco_hydro18_cat"/>
</dbReference>
<dbReference type="RefSeq" id="XP_060295092.1">
    <property type="nucleotide sequence ID" value="XM_060442377.1"/>
</dbReference>
<dbReference type="EMBL" id="JAUIRO010000005">
    <property type="protein sequence ID" value="KAK0713770.1"/>
    <property type="molecule type" value="Genomic_DNA"/>
</dbReference>
<reference evidence="2" key="1">
    <citation type="submission" date="2023-06" db="EMBL/GenBank/DDBJ databases">
        <title>Genome-scale phylogeny and comparative genomics of the fungal order Sordariales.</title>
        <authorList>
            <consortium name="Lawrence Berkeley National Laboratory"/>
            <person name="Hensen N."/>
            <person name="Bonometti L."/>
            <person name="Westerberg I."/>
            <person name="Brannstrom I.O."/>
            <person name="Guillou S."/>
            <person name="Cros-Aarteil S."/>
            <person name="Calhoun S."/>
            <person name="Haridas S."/>
            <person name="Kuo A."/>
            <person name="Mondo S."/>
            <person name="Pangilinan J."/>
            <person name="Riley R."/>
            <person name="LaButti K."/>
            <person name="Andreopoulos B."/>
            <person name="Lipzen A."/>
            <person name="Chen C."/>
            <person name="Yanf M."/>
            <person name="Daum C."/>
            <person name="Ng V."/>
            <person name="Clum A."/>
            <person name="Steindorff A."/>
            <person name="Ohm R."/>
            <person name="Martin F."/>
            <person name="Silar P."/>
            <person name="Natvig D."/>
            <person name="Lalanne C."/>
            <person name="Gautier V."/>
            <person name="Ament-velasquez S.L."/>
            <person name="Kruys A."/>
            <person name="Hutchinson M.I."/>
            <person name="Powell A.J."/>
            <person name="Barry K."/>
            <person name="Miller A.N."/>
            <person name="Grigoriev I.V."/>
            <person name="Debuchy R."/>
            <person name="Gladieux P."/>
            <person name="Thoren M.H."/>
            <person name="Johannesson H."/>
        </authorList>
    </citation>
    <scope>NUCLEOTIDE SEQUENCE</scope>
    <source>
        <strain evidence="2">SMH2392-1A</strain>
    </source>
</reference>
<dbReference type="InterPro" id="IPR017853">
    <property type="entry name" value="GH"/>
</dbReference>
<dbReference type="GO" id="GO:0016787">
    <property type="term" value="F:hydrolase activity"/>
    <property type="evidence" value="ECO:0007669"/>
    <property type="project" value="UniProtKB-KW"/>
</dbReference>
<protein>
    <submittedName>
        <fullName evidence="2">Glycoside hydrolase superfamily</fullName>
    </submittedName>
</protein>
<sequence length="313" mass="34233">MLSSAVARHWGFGIISALLCSIAWRAVIPRLSSTAPPPITLPIAAAWVYLSDNQNYTEIPSQWLQINFTVADVLLVGPVGLQEDGTFGLYSSQQTGPLANRFNWVIHQARSMNPDIKIIASQWWGSSPSIWGYDISALQNETAIQKYAASVATFIQAWSNVSGGIDGYDIDYESSNVQDYAPALLTLVRQGLDALGKAEGARKFYLTVSPANTGYLDETTQVVDFVNMQTYAGGSGITPQTLVSLGFKSDQLLYGICPETNCGGQTIEQVEQQYTANNMAGIHVWRLNSGNLVDEGKTAAQVYEFLHPQKYFD</sequence>
<evidence type="ECO:0000313" key="3">
    <source>
        <dbReference type="Proteomes" id="UP001172101"/>
    </source>
</evidence>
<evidence type="ECO:0000313" key="2">
    <source>
        <dbReference type="EMBL" id="KAK0713770.1"/>
    </source>
</evidence>
<feature type="domain" description="GH18" evidence="1">
    <location>
        <begin position="47"/>
        <end position="231"/>
    </location>
</feature>
<name>A0AA40ADD8_9PEZI</name>
<keyword evidence="3" id="KW-1185">Reference proteome</keyword>
<dbReference type="Pfam" id="PF00704">
    <property type="entry name" value="Glyco_hydro_18"/>
    <property type="match status" value="1"/>
</dbReference>
<dbReference type="GO" id="GO:0005975">
    <property type="term" value="P:carbohydrate metabolic process"/>
    <property type="evidence" value="ECO:0007669"/>
    <property type="project" value="InterPro"/>
</dbReference>
<gene>
    <name evidence="2" type="ORF">B0T26DRAFT_718305</name>
</gene>
<dbReference type="AlphaFoldDB" id="A0AA40ADD8"/>